<keyword evidence="3" id="KW-1185">Reference proteome</keyword>
<reference evidence="2" key="1">
    <citation type="journal article" date="2021" name="Open Biol.">
        <title>Shared evolutionary footprints suggest mitochondrial oxidative damage underlies multiple complex I losses in fungi.</title>
        <authorList>
            <person name="Schikora-Tamarit M.A."/>
            <person name="Marcet-Houben M."/>
            <person name="Nosek J."/>
            <person name="Gabaldon T."/>
        </authorList>
    </citation>
    <scope>NUCLEOTIDE SEQUENCE</scope>
    <source>
        <strain evidence="2">CBS6075</strain>
    </source>
</reference>
<comment type="caution">
    <text evidence="2">The sequence shown here is derived from an EMBL/GenBank/DDBJ whole genome shotgun (WGS) entry which is preliminary data.</text>
</comment>
<sequence length="229" mass="25012">MVFFRPSWNTDLEYERHARALNMSNSTKHVNVIVVSLLVTESFISLTYTYMVPMIMKKAAVSTRLRTATVRIRSDRDLGGLFITSWSTGSTPSDWAGGPSIRMLIHRICMAFSGFGRLNKVDTAISDSAATDVDSWNVRKFWMLLKIPLPSLMACKIVEKSSSVSTMSAASLATSVPFLPIAIPMSASFKAGASFTPSPVMATMSPRSCKARTMATLCSGVVLANTETY</sequence>
<keyword evidence="1" id="KW-0812">Transmembrane</keyword>
<accession>A0A9P8T8R7</accession>
<name>A0A9P8T8R7_9ASCO</name>
<feature type="transmembrane region" description="Helical" evidence="1">
    <location>
        <begin position="32"/>
        <end position="56"/>
    </location>
</feature>
<gene>
    <name evidence="2" type="ORF">OGAPHI_001093</name>
</gene>
<dbReference type="OrthoDB" id="10255091at2759"/>
<evidence type="ECO:0000313" key="3">
    <source>
        <dbReference type="Proteomes" id="UP000769157"/>
    </source>
</evidence>
<protein>
    <submittedName>
        <fullName evidence="2">Uncharacterized protein</fullName>
    </submittedName>
</protein>
<evidence type="ECO:0000256" key="1">
    <source>
        <dbReference type="SAM" id="Phobius"/>
    </source>
</evidence>
<dbReference type="RefSeq" id="XP_046064003.1">
    <property type="nucleotide sequence ID" value="XM_046201817.1"/>
</dbReference>
<keyword evidence="1" id="KW-1133">Transmembrane helix</keyword>
<dbReference type="Proteomes" id="UP000769157">
    <property type="component" value="Unassembled WGS sequence"/>
</dbReference>
<reference evidence="2" key="2">
    <citation type="submission" date="2021-01" db="EMBL/GenBank/DDBJ databases">
        <authorList>
            <person name="Schikora-Tamarit M.A."/>
        </authorList>
    </citation>
    <scope>NUCLEOTIDE SEQUENCE</scope>
    <source>
        <strain evidence="2">CBS6075</strain>
    </source>
</reference>
<proteinExistence type="predicted"/>
<evidence type="ECO:0000313" key="2">
    <source>
        <dbReference type="EMBL" id="KAH3670578.1"/>
    </source>
</evidence>
<dbReference type="EMBL" id="JAEUBE010000087">
    <property type="protein sequence ID" value="KAH3670578.1"/>
    <property type="molecule type" value="Genomic_DNA"/>
</dbReference>
<dbReference type="AlphaFoldDB" id="A0A9P8T8R7"/>
<dbReference type="GeneID" id="70233061"/>
<keyword evidence="1" id="KW-0472">Membrane</keyword>
<organism evidence="2 3">
    <name type="scientific">Ogataea philodendri</name>
    <dbReference type="NCBI Taxonomy" id="1378263"/>
    <lineage>
        <taxon>Eukaryota</taxon>
        <taxon>Fungi</taxon>
        <taxon>Dikarya</taxon>
        <taxon>Ascomycota</taxon>
        <taxon>Saccharomycotina</taxon>
        <taxon>Pichiomycetes</taxon>
        <taxon>Pichiales</taxon>
        <taxon>Pichiaceae</taxon>
        <taxon>Ogataea</taxon>
    </lineage>
</organism>